<evidence type="ECO:0000259" key="1">
    <source>
        <dbReference type="PROSITE" id="PS50075"/>
    </source>
</evidence>
<dbReference type="PROSITE" id="PS50075">
    <property type="entry name" value="CARRIER"/>
    <property type="match status" value="1"/>
</dbReference>
<dbReference type="Pfam" id="PF00550">
    <property type="entry name" value="PP-binding"/>
    <property type="match status" value="1"/>
</dbReference>
<dbReference type="EMBL" id="QVID01000002">
    <property type="protein sequence ID" value="RFN58126.1"/>
    <property type="molecule type" value="Genomic_DNA"/>
</dbReference>
<dbReference type="SUPFAM" id="SSF47336">
    <property type="entry name" value="ACP-like"/>
    <property type="match status" value="1"/>
</dbReference>
<organism evidence="2 3">
    <name type="scientific">Marixanthomonas ophiurae</name>
    <dbReference type="NCBI Taxonomy" id="387659"/>
    <lineage>
        <taxon>Bacteria</taxon>
        <taxon>Pseudomonadati</taxon>
        <taxon>Bacteroidota</taxon>
        <taxon>Flavobacteriia</taxon>
        <taxon>Flavobacteriales</taxon>
        <taxon>Flavobacteriaceae</taxon>
        <taxon>Marixanthomonas</taxon>
    </lineage>
</organism>
<dbReference type="RefSeq" id="WP_117160074.1">
    <property type="nucleotide sequence ID" value="NZ_QVID01000002.1"/>
</dbReference>
<dbReference type="Proteomes" id="UP000261082">
    <property type="component" value="Unassembled WGS sequence"/>
</dbReference>
<evidence type="ECO:0000313" key="3">
    <source>
        <dbReference type="Proteomes" id="UP000261082"/>
    </source>
</evidence>
<reference evidence="2 3" key="1">
    <citation type="journal article" date="2007" name="Int. J. Syst. Evol. Microbiol.">
        <title>Marixanthomonas ophiurae gen. nov., sp. nov., a marine bacterium of the family Flavobacteriaceae isolated from a deep-sea brittle star.</title>
        <authorList>
            <person name="Romanenko L.A."/>
            <person name="Uchino M."/>
            <person name="Frolova G.M."/>
            <person name="Mikhailov V.V."/>
        </authorList>
    </citation>
    <scope>NUCLEOTIDE SEQUENCE [LARGE SCALE GENOMIC DNA]</scope>
    <source>
        <strain evidence="2 3">KMM 3046</strain>
    </source>
</reference>
<sequence length="84" mass="9478">MTTDQIYGKLLPIVKTYLPEDVSEEEISPDKDLTGELNINSAHLVDVVLDVEDEFDVEFVNADMENLRTINDAITIVKQKLNAK</sequence>
<comment type="caution">
    <text evidence="2">The sequence shown here is derived from an EMBL/GenBank/DDBJ whole genome shotgun (WGS) entry which is preliminary data.</text>
</comment>
<keyword evidence="3" id="KW-1185">Reference proteome</keyword>
<gene>
    <name evidence="2" type="ORF">DZ858_12885</name>
</gene>
<dbReference type="AlphaFoldDB" id="A0A3E1Q7M0"/>
<dbReference type="OrthoDB" id="771003at2"/>
<evidence type="ECO:0000313" key="2">
    <source>
        <dbReference type="EMBL" id="RFN58126.1"/>
    </source>
</evidence>
<dbReference type="InterPro" id="IPR036736">
    <property type="entry name" value="ACP-like_sf"/>
</dbReference>
<accession>A0A3E1Q7M0</accession>
<dbReference type="InterPro" id="IPR009081">
    <property type="entry name" value="PP-bd_ACP"/>
</dbReference>
<name>A0A3E1Q7M0_9FLAO</name>
<proteinExistence type="predicted"/>
<dbReference type="Gene3D" id="1.10.1200.10">
    <property type="entry name" value="ACP-like"/>
    <property type="match status" value="1"/>
</dbReference>
<protein>
    <submittedName>
        <fullName evidence="2">Acyl carrier protein</fullName>
    </submittedName>
</protein>
<feature type="domain" description="Carrier" evidence="1">
    <location>
        <begin position="1"/>
        <end position="81"/>
    </location>
</feature>